<evidence type="ECO:0000313" key="6">
    <source>
        <dbReference type="Proteomes" id="UP000594468"/>
    </source>
</evidence>
<dbReference type="CDD" id="cd10028">
    <property type="entry name" value="UDG-F2_TDG_MUG"/>
    <property type="match status" value="1"/>
</dbReference>
<evidence type="ECO:0000256" key="2">
    <source>
        <dbReference type="ARBA" id="ARBA00022801"/>
    </source>
</evidence>
<keyword evidence="6" id="KW-1185">Reference proteome</keyword>
<accession>A0A7S8E727</accession>
<keyword evidence="1" id="KW-0227">DNA damage</keyword>
<dbReference type="PANTHER" id="PTHR12159:SF9">
    <property type="entry name" value="G_T MISMATCH-SPECIFIC THYMINE DNA GLYCOSYLASE"/>
    <property type="match status" value="1"/>
</dbReference>
<evidence type="ECO:0000313" key="5">
    <source>
        <dbReference type="EMBL" id="QPC81503.1"/>
    </source>
</evidence>
<gene>
    <name evidence="5" type="ORF">G4Y79_17660</name>
</gene>
<dbReference type="GO" id="GO:0008263">
    <property type="term" value="F:pyrimidine-specific mismatch base pair DNA N-glycosylase activity"/>
    <property type="evidence" value="ECO:0007669"/>
    <property type="project" value="TreeGrafter"/>
</dbReference>
<dbReference type="SUPFAM" id="SSF52141">
    <property type="entry name" value="Uracil-DNA glycosylase-like"/>
    <property type="match status" value="1"/>
</dbReference>
<dbReference type="InterPro" id="IPR036895">
    <property type="entry name" value="Uracil-DNA_glycosylase-like_sf"/>
</dbReference>
<dbReference type="InterPro" id="IPR005122">
    <property type="entry name" value="Uracil-DNA_glycosylase-like"/>
</dbReference>
<evidence type="ECO:0000256" key="3">
    <source>
        <dbReference type="ARBA" id="ARBA00023204"/>
    </source>
</evidence>
<dbReference type="Proteomes" id="UP000594468">
    <property type="component" value="Chromosome"/>
</dbReference>
<dbReference type="GO" id="GO:0006285">
    <property type="term" value="P:base-excision repair, AP site formation"/>
    <property type="evidence" value="ECO:0007669"/>
    <property type="project" value="InterPro"/>
</dbReference>
<name>A0A7S8E727_9CHLR</name>
<dbReference type="Pfam" id="PF03167">
    <property type="entry name" value="UDG"/>
    <property type="match status" value="1"/>
</dbReference>
<dbReference type="Gene3D" id="3.40.470.10">
    <property type="entry name" value="Uracil-DNA glycosylase-like domain"/>
    <property type="match status" value="1"/>
</dbReference>
<sequence length="167" mass="18526">MSILPDLLETGLRLVFCGTAASDISAREGAYYANPANKFWRTLYDIGLIPEPLQPKQFPQLLTYRIGLTDVAKHAQGVDAMLTPSDFDAIALHEKLLLYQPAMVAFTSKKAASVYFAKATGGLQYGIQPEILGETRFWVLPSPSGAAVRYWDIQQWHALSAWVKEHA</sequence>
<dbReference type="KEGG" id="pmet:G4Y79_17660"/>
<proteinExistence type="predicted"/>
<dbReference type="PANTHER" id="PTHR12159">
    <property type="entry name" value="G/T AND G/U MISMATCH-SPECIFIC DNA GLYCOSYLASE"/>
    <property type="match status" value="1"/>
</dbReference>
<protein>
    <submittedName>
        <fullName evidence="5">Mismatch-specific DNA-glycosylase</fullName>
    </submittedName>
</protein>
<dbReference type="InterPro" id="IPR015637">
    <property type="entry name" value="MUG/TDG"/>
</dbReference>
<evidence type="ECO:0000259" key="4">
    <source>
        <dbReference type="Pfam" id="PF03167"/>
    </source>
</evidence>
<organism evidence="5 6">
    <name type="scientific">Phototrophicus methaneseepsis</name>
    <dbReference type="NCBI Taxonomy" id="2710758"/>
    <lineage>
        <taxon>Bacteria</taxon>
        <taxon>Bacillati</taxon>
        <taxon>Chloroflexota</taxon>
        <taxon>Candidatus Thermofontia</taxon>
        <taxon>Phototrophicales</taxon>
        <taxon>Phototrophicaceae</taxon>
        <taxon>Phototrophicus</taxon>
    </lineage>
</organism>
<feature type="domain" description="Uracil-DNA glycosylase-like" evidence="4">
    <location>
        <begin position="7"/>
        <end position="162"/>
    </location>
</feature>
<dbReference type="EMBL" id="CP062983">
    <property type="protein sequence ID" value="QPC81503.1"/>
    <property type="molecule type" value="Genomic_DNA"/>
</dbReference>
<dbReference type="GO" id="GO:0004844">
    <property type="term" value="F:uracil DNA N-glycosylase activity"/>
    <property type="evidence" value="ECO:0007669"/>
    <property type="project" value="TreeGrafter"/>
</dbReference>
<reference evidence="5 6" key="1">
    <citation type="submission" date="2020-02" db="EMBL/GenBank/DDBJ databases">
        <authorList>
            <person name="Zheng R.K."/>
            <person name="Sun C.M."/>
        </authorList>
    </citation>
    <scope>NUCLEOTIDE SEQUENCE [LARGE SCALE GENOMIC DNA]</scope>
    <source>
        <strain evidence="6">rifampicinis</strain>
    </source>
</reference>
<evidence type="ECO:0000256" key="1">
    <source>
        <dbReference type="ARBA" id="ARBA00022763"/>
    </source>
</evidence>
<keyword evidence="2" id="KW-0378">Hydrolase</keyword>
<dbReference type="RefSeq" id="WP_195169576.1">
    <property type="nucleotide sequence ID" value="NZ_CP062983.1"/>
</dbReference>
<dbReference type="AlphaFoldDB" id="A0A7S8E727"/>
<keyword evidence="3" id="KW-0234">DNA repair</keyword>